<name>A0A9P3EAU6_PSEA0</name>
<protein>
    <submittedName>
        <fullName evidence="1">Uncharacterized protein</fullName>
    </submittedName>
</protein>
<evidence type="ECO:0000313" key="2">
    <source>
        <dbReference type="Proteomes" id="UP000630864"/>
    </source>
</evidence>
<gene>
    <name evidence="1" type="ORF">PSE10A_07600</name>
</gene>
<accession>A0A9P3EAU6</accession>
<dbReference type="Proteomes" id="UP000630864">
    <property type="component" value="Unassembled WGS sequence"/>
</dbReference>
<proteinExistence type="predicted"/>
<sequence length="95" mass="10948">MERGTHELLRSYYYQVAAIDCGYQPTRIDPDVHSRLALPVWKTVHPRQLCKCLTIDMSLSFVKRTNVIDGSSRWLIAQLPQTPVSEYPGDAMRRV</sequence>
<organism evidence="1 2">
    <name type="scientific">Pseudomonas amygdali pv. eriobotryae</name>
    <dbReference type="NCBI Taxonomy" id="129137"/>
    <lineage>
        <taxon>Bacteria</taxon>
        <taxon>Pseudomonadati</taxon>
        <taxon>Pseudomonadota</taxon>
        <taxon>Gammaproteobacteria</taxon>
        <taxon>Pseudomonadales</taxon>
        <taxon>Pseudomonadaceae</taxon>
        <taxon>Pseudomonas</taxon>
        <taxon>Pseudomonas amygdali</taxon>
    </lineage>
</organism>
<dbReference type="AlphaFoldDB" id="A0A9P3EAU6"/>
<comment type="caution">
    <text evidence="1">The sequence shown here is derived from an EMBL/GenBank/DDBJ whole genome shotgun (WGS) entry which is preliminary data.</text>
</comment>
<dbReference type="EMBL" id="BMZW01000003">
    <property type="protein sequence ID" value="GFZ58249.1"/>
    <property type="molecule type" value="Genomic_DNA"/>
</dbReference>
<reference evidence="1" key="1">
    <citation type="submission" date="2020-09" db="EMBL/GenBank/DDBJ databases">
        <title>Pseudomonas syringae pv. eriobotryae genome sequence causing loquat canker disease.</title>
        <authorList>
            <person name="Fukuda S."/>
            <person name="Tashiro H."/>
            <person name="Nagano Y."/>
        </authorList>
    </citation>
    <scope>NUCLEOTIDE SEQUENCE</scope>
    <source>
        <strain evidence="1">AM001</strain>
    </source>
</reference>
<evidence type="ECO:0000313" key="1">
    <source>
        <dbReference type="EMBL" id="GFZ58249.1"/>
    </source>
</evidence>